<evidence type="ECO:0000256" key="2">
    <source>
        <dbReference type="SAM" id="SignalP"/>
    </source>
</evidence>
<dbReference type="InterPro" id="IPR029058">
    <property type="entry name" value="AB_hydrolase_fold"/>
</dbReference>
<dbReference type="PANTHER" id="PTHR43798:SF31">
    <property type="entry name" value="AB HYDROLASE SUPERFAMILY PROTEIN YCLE"/>
    <property type="match status" value="1"/>
</dbReference>
<evidence type="ECO:0000256" key="1">
    <source>
        <dbReference type="ARBA" id="ARBA00022801"/>
    </source>
</evidence>
<dbReference type="KEGG" id="stax:MC45_01145"/>
<evidence type="ECO:0000259" key="3">
    <source>
        <dbReference type="Pfam" id="PF12697"/>
    </source>
</evidence>
<evidence type="ECO:0000313" key="4">
    <source>
        <dbReference type="EMBL" id="AIT05259.1"/>
    </source>
</evidence>
<dbReference type="InterPro" id="IPR050266">
    <property type="entry name" value="AB_hydrolase_sf"/>
</dbReference>
<dbReference type="SUPFAM" id="SSF53474">
    <property type="entry name" value="alpha/beta-Hydrolases"/>
    <property type="match status" value="1"/>
</dbReference>
<evidence type="ECO:0000313" key="5">
    <source>
        <dbReference type="Proteomes" id="UP000033200"/>
    </source>
</evidence>
<dbReference type="GO" id="GO:0016787">
    <property type="term" value="F:hydrolase activity"/>
    <property type="evidence" value="ECO:0007669"/>
    <property type="project" value="UniProtKB-KW"/>
</dbReference>
<dbReference type="Pfam" id="PF12697">
    <property type="entry name" value="Abhydrolase_6"/>
    <property type="match status" value="1"/>
</dbReference>
<dbReference type="PRINTS" id="PR00111">
    <property type="entry name" value="ABHYDROLASE"/>
</dbReference>
<organism evidence="4 5">
    <name type="scientific">Sphingomonas taxi</name>
    <dbReference type="NCBI Taxonomy" id="1549858"/>
    <lineage>
        <taxon>Bacteria</taxon>
        <taxon>Pseudomonadati</taxon>
        <taxon>Pseudomonadota</taxon>
        <taxon>Alphaproteobacteria</taxon>
        <taxon>Sphingomonadales</taxon>
        <taxon>Sphingomonadaceae</taxon>
        <taxon>Sphingomonas</taxon>
    </lineage>
</organism>
<dbReference type="eggNOG" id="COG2267">
    <property type="taxonomic scope" value="Bacteria"/>
</dbReference>
<name>A0A097ECF9_9SPHN</name>
<accession>A0A097ECF9</accession>
<reference evidence="4 5" key="1">
    <citation type="submission" date="2014-09" db="EMBL/GenBank/DDBJ databases">
        <title>Using Illumina technology Improving SMRT sequencing Genome Assembly by RASTools.</title>
        <authorList>
            <person name="Zhou Y."/>
            <person name="Ma T."/>
            <person name="Liu T."/>
        </authorList>
    </citation>
    <scope>NUCLEOTIDE SEQUENCE [LARGE SCALE GENOMIC DNA]</scope>
    <source>
        <strain evidence="4 5">ATCC 55669</strain>
    </source>
</reference>
<feature type="signal peptide" evidence="2">
    <location>
        <begin position="1"/>
        <end position="27"/>
    </location>
</feature>
<dbReference type="AlphaFoldDB" id="A0A097ECF9"/>
<keyword evidence="5" id="KW-1185">Reference proteome</keyword>
<dbReference type="HOGENOM" id="CLU_071771_0_0_5"/>
<proteinExistence type="predicted"/>
<feature type="domain" description="AB hydrolase-1" evidence="3">
    <location>
        <begin position="54"/>
        <end position="295"/>
    </location>
</feature>
<dbReference type="Gene3D" id="3.40.50.1820">
    <property type="entry name" value="alpha/beta hydrolase"/>
    <property type="match status" value="1"/>
</dbReference>
<dbReference type="PANTHER" id="PTHR43798">
    <property type="entry name" value="MONOACYLGLYCEROL LIPASE"/>
    <property type="match status" value="1"/>
</dbReference>
<keyword evidence="1 4" id="KW-0378">Hydrolase</keyword>
<dbReference type="Proteomes" id="UP000033200">
    <property type="component" value="Chromosome"/>
</dbReference>
<gene>
    <name evidence="4" type="ORF">MC45_01145</name>
</gene>
<keyword evidence="2" id="KW-0732">Signal</keyword>
<dbReference type="InterPro" id="IPR000073">
    <property type="entry name" value="AB_hydrolase_1"/>
</dbReference>
<dbReference type="GO" id="GO:0016020">
    <property type="term" value="C:membrane"/>
    <property type="evidence" value="ECO:0007669"/>
    <property type="project" value="TreeGrafter"/>
</dbReference>
<dbReference type="STRING" id="1549858.MC45_01145"/>
<dbReference type="RefSeq" id="WP_038658536.1">
    <property type="nucleotide sequence ID" value="NZ_CP009571.1"/>
</dbReference>
<feature type="chain" id="PRO_5001929725" evidence="2">
    <location>
        <begin position="28"/>
        <end position="306"/>
    </location>
</feature>
<sequence>MNRIFGLRLAAVAFTLGVVLQPSPSHASPATPARSSEVRMDHISIVATGRGSPVILIPGLSSPRAVWDGVVPGLAKSHRVFVVQVNGFGGDAPGANLTPGVLDGIVADLHAFIAKEKIAGAAVVGHSMGGLAALMLAKAHPTDAGKLMIVDSLPFIGTLYSPAATTTLIEPQARAMRDAQVASYGKPVNEAAAAAIADRLAAKPESRAKVAAWAKAADPRVSGQAMYEDLTTDLRPVMKDITAPITMVFPWGAGGQTKPLAEAMYKGAYADAPQVTFIDIGDAAHFVMLDQPAAFQAAVTAFANAR</sequence>
<dbReference type="EMBL" id="CP009571">
    <property type="protein sequence ID" value="AIT05259.1"/>
    <property type="molecule type" value="Genomic_DNA"/>
</dbReference>
<protein>
    <submittedName>
        <fullName evidence="4">Alpha/beta hydrolase</fullName>
    </submittedName>
</protein>